<accession>A0A0P1AQ18</accession>
<name>A0A0P1AQ18_PLAHL</name>
<dbReference type="AlphaFoldDB" id="A0A0P1AQ18"/>
<reference evidence="2" key="1">
    <citation type="submission" date="2014-09" db="EMBL/GenBank/DDBJ databases">
        <authorList>
            <person name="Sharma Rahul"/>
            <person name="Thines Marco"/>
        </authorList>
    </citation>
    <scope>NUCLEOTIDE SEQUENCE [LARGE SCALE GENOMIC DNA]</scope>
</reference>
<sequence>MRNGRSEFKRAEFKARMRLSLTDLRPSPPIMKNILWVESCWHSLRCTLARKQLFKPLYQNKIGTYALADFRRPLYSQRRFYLESNRERTLSVRRHICLYG</sequence>
<dbReference type="EMBL" id="CCYD01000653">
    <property type="protein sequence ID" value="CEG43185.1"/>
    <property type="molecule type" value="Genomic_DNA"/>
</dbReference>
<organism evidence="1 2">
    <name type="scientific">Plasmopara halstedii</name>
    <name type="common">Downy mildew of sunflower</name>
    <dbReference type="NCBI Taxonomy" id="4781"/>
    <lineage>
        <taxon>Eukaryota</taxon>
        <taxon>Sar</taxon>
        <taxon>Stramenopiles</taxon>
        <taxon>Oomycota</taxon>
        <taxon>Peronosporomycetes</taxon>
        <taxon>Peronosporales</taxon>
        <taxon>Peronosporaceae</taxon>
        <taxon>Plasmopara</taxon>
    </lineage>
</organism>
<dbReference type="RefSeq" id="XP_024579554.1">
    <property type="nucleotide sequence ID" value="XM_024729149.1"/>
</dbReference>
<protein>
    <submittedName>
        <fullName evidence="1">Uncharacterized protein</fullName>
    </submittedName>
</protein>
<proteinExistence type="predicted"/>
<keyword evidence="2" id="KW-1185">Reference proteome</keyword>
<dbReference type="Proteomes" id="UP000054928">
    <property type="component" value="Unassembled WGS sequence"/>
</dbReference>
<dbReference type="GeneID" id="36408454"/>
<evidence type="ECO:0000313" key="2">
    <source>
        <dbReference type="Proteomes" id="UP000054928"/>
    </source>
</evidence>
<evidence type="ECO:0000313" key="1">
    <source>
        <dbReference type="EMBL" id="CEG43185.1"/>
    </source>
</evidence>